<feature type="transmembrane region" description="Helical" evidence="1">
    <location>
        <begin position="164"/>
        <end position="191"/>
    </location>
</feature>
<reference evidence="2 3" key="1">
    <citation type="submission" date="2020-01" db="EMBL/GenBank/DDBJ databases">
        <title>Draft genome sequence of Aspergillus udagawae IFM 53868.</title>
        <authorList>
            <person name="Takahashi H."/>
            <person name="Yaguchi T."/>
        </authorList>
    </citation>
    <scope>NUCLEOTIDE SEQUENCE [LARGE SCALE GENOMIC DNA]</scope>
    <source>
        <strain evidence="2 3">IFM 53868</strain>
    </source>
</reference>
<keyword evidence="1" id="KW-0472">Membrane</keyword>
<feature type="transmembrane region" description="Helical" evidence="1">
    <location>
        <begin position="203"/>
        <end position="229"/>
    </location>
</feature>
<proteinExistence type="predicted"/>
<dbReference type="PANTHER" id="PTHR28019:SF3">
    <property type="entry name" value="INTEGRAL MEMBRANE PROTEIN (AFU_ORTHOLOGUE AFUA_6G07470)"/>
    <property type="match status" value="1"/>
</dbReference>
<organism evidence="2 3">
    <name type="scientific">Aspergillus udagawae</name>
    <dbReference type="NCBI Taxonomy" id="91492"/>
    <lineage>
        <taxon>Eukaryota</taxon>
        <taxon>Fungi</taxon>
        <taxon>Dikarya</taxon>
        <taxon>Ascomycota</taxon>
        <taxon>Pezizomycotina</taxon>
        <taxon>Eurotiomycetes</taxon>
        <taxon>Eurotiomycetidae</taxon>
        <taxon>Eurotiales</taxon>
        <taxon>Aspergillaceae</taxon>
        <taxon>Aspergillus</taxon>
        <taxon>Aspergillus subgen. Fumigati</taxon>
    </lineage>
</organism>
<evidence type="ECO:0000256" key="1">
    <source>
        <dbReference type="SAM" id="Phobius"/>
    </source>
</evidence>
<comment type="caution">
    <text evidence="2">The sequence shown here is derived from an EMBL/GenBank/DDBJ whole genome shotgun (WGS) entry which is preliminary data.</text>
</comment>
<sequence>MADSSRIVCVAISLALTLGALIAVLGANAAGVARQDIYLFQVQATGNHFFSSSSHTDPAGFCRLKPTGLKTHGMFNEIDNTCPRRNKRTIRFNAADIGVRAVYNVSLWGYCHTTQNGSQVCSEPRLNWAEASLNAAKRNVEDWINAKDRHIALPERFTDMIQKFSLLTLLAEVFSVIAVMALSAELFFGIFATRSLVVSCATFLVACVATVAVCITACAATLMLVVSTFSIDFGVIPSRWFLALPISAVFAIAACISWLFTTCCCCAPDNGRRQRGRDRKSETLVPSSFYEAQAQHPTLGPQLR</sequence>
<feature type="transmembrane region" description="Helical" evidence="1">
    <location>
        <begin position="241"/>
        <end position="267"/>
    </location>
</feature>
<dbReference type="InterPro" id="IPR052413">
    <property type="entry name" value="SUR7_domain"/>
</dbReference>
<dbReference type="Pfam" id="PF06687">
    <property type="entry name" value="SUR7"/>
    <property type="match status" value="1"/>
</dbReference>
<keyword evidence="1" id="KW-0812">Transmembrane</keyword>
<evidence type="ECO:0000313" key="2">
    <source>
        <dbReference type="EMBL" id="GFF84600.1"/>
    </source>
</evidence>
<gene>
    <name evidence="2" type="ORF">IFM53868_04198</name>
</gene>
<dbReference type="PANTHER" id="PTHR28019">
    <property type="entry name" value="CELL MEMBRANE PROTEIN YLR413W-RELATED"/>
    <property type="match status" value="1"/>
</dbReference>
<dbReference type="InterPro" id="IPR009571">
    <property type="entry name" value="SUR7/Rim9-like_fungi"/>
</dbReference>
<dbReference type="EMBL" id="BLKG01000036">
    <property type="protein sequence ID" value="GFF84600.1"/>
    <property type="molecule type" value="Genomic_DNA"/>
</dbReference>
<name>A0ABQ1AMG2_9EURO</name>
<keyword evidence="1" id="KW-1133">Transmembrane helix</keyword>
<evidence type="ECO:0000313" key="3">
    <source>
        <dbReference type="Proteomes" id="UP000465266"/>
    </source>
</evidence>
<accession>A0ABQ1AMG2</accession>
<protein>
    <submittedName>
        <fullName evidence="2">Uncharacterized protein</fullName>
    </submittedName>
</protein>
<keyword evidence="3" id="KW-1185">Reference proteome</keyword>
<dbReference type="Proteomes" id="UP000465266">
    <property type="component" value="Unassembled WGS sequence"/>
</dbReference>